<dbReference type="InParanoid" id="B4JPI9"/>
<gene>
    <name evidence="1" type="primary">Dgri\GH13528</name>
    <name evidence="1" type="ORF">Dgri_GH13528</name>
</gene>
<organism evidence="2">
    <name type="scientific">Drosophila grimshawi</name>
    <name type="common">Hawaiian fruit fly</name>
    <name type="synonym">Idiomyia grimshawi</name>
    <dbReference type="NCBI Taxonomy" id="7222"/>
    <lineage>
        <taxon>Eukaryota</taxon>
        <taxon>Metazoa</taxon>
        <taxon>Ecdysozoa</taxon>
        <taxon>Arthropoda</taxon>
        <taxon>Hexapoda</taxon>
        <taxon>Insecta</taxon>
        <taxon>Pterygota</taxon>
        <taxon>Neoptera</taxon>
        <taxon>Endopterygota</taxon>
        <taxon>Diptera</taxon>
        <taxon>Brachycera</taxon>
        <taxon>Muscomorpha</taxon>
        <taxon>Ephydroidea</taxon>
        <taxon>Drosophilidae</taxon>
        <taxon>Drosophila</taxon>
        <taxon>Hawaiian Drosophila</taxon>
    </lineage>
</organism>
<dbReference type="AlphaFoldDB" id="B4JPI9"/>
<reference evidence="1 2" key="1">
    <citation type="journal article" date="2007" name="Nature">
        <title>Evolution of genes and genomes on the Drosophila phylogeny.</title>
        <authorList>
            <consortium name="Drosophila 12 Genomes Consortium"/>
            <person name="Clark A.G."/>
            <person name="Eisen M.B."/>
            <person name="Smith D.R."/>
            <person name="Bergman C.M."/>
            <person name="Oliver B."/>
            <person name="Markow T.A."/>
            <person name="Kaufman T.C."/>
            <person name="Kellis M."/>
            <person name="Gelbart W."/>
            <person name="Iyer V.N."/>
            <person name="Pollard D.A."/>
            <person name="Sackton T.B."/>
            <person name="Larracuente A.M."/>
            <person name="Singh N.D."/>
            <person name="Abad J.P."/>
            <person name="Abt D.N."/>
            <person name="Adryan B."/>
            <person name="Aguade M."/>
            <person name="Akashi H."/>
            <person name="Anderson W.W."/>
            <person name="Aquadro C.F."/>
            <person name="Ardell D.H."/>
            <person name="Arguello R."/>
            <person name="Artieri C.G."/>
            <person name="Barbash D.A."/>
            <person name="Barker D."/>
            <person name="Barsanti P."/>
            <person name="Batterham P."/>
            <person name="Batzoglou S."/>
            <person name="Begun D."/>
            <person name="Bhutkar A."/>
            <person name="Blanco E."/>
            <person name="Bosak S.A."/>
            <person name="Bradley R.K."/>
            <person name="Brand A.D."/>
            <person name="Brent M.R."/>
            <person name="Brooks A.N."/>
            <person name="Brown R.H."/>
            <person name="Butlin R.K."/>
            <person name="Caggese C."/>
            <person name="Calvi B.R."/>
            <person name="Bernardo de Carvalho A."/>
            <person name="Caspi A."/>
            <person name="Castrezana S."/>
            <person name="Celniker S.E."/>
            <person name="Chang J.L."/>
            <person name="Chapple C."/>
            <person name="Chatterji S."/>
            <person name="Chinwalla A."/>
            <person name="Civetta A."/>
            <person name="Clifton S.W."/>
            <person name="Comeron J.M."/>
            <person name="Costello J.C."/>
            <person name="Coyne J.A."/>
            <person name="Daub J."/>
            <person name="David R.G."/>
            <person name="Delcher A.L."/>
            <person name="Delehaunty K."/>
            <person name="Do C.B."/>
            <person name="Ebling H."/>
            <person name="Edwards K."/>
            <person name="Eickbush T."/>
            <person name="Evans J.D."/>
            <person name="Filipski A."/>
            <person name="Findeiss S."/>
            <person name="Freyhult E."/>
            <person name="Fulton L."/>
            <person name="Fulton R."/>
            <person name="Garcia A.C."/>
            <person name="Gardiner A."/>
            <person name="Garfield D.A."/>
            <person name="Garvin B.E."/>
            <person name="Gibson G."/>
            <person name="Gilbert D."/>
            <person name="Gnerre S."/>
            <person name="Godfrey J."/>
            <person name="Good R."/>
            <person name="Gotea V."/>
            <person name="Gravely B."/>
            <person name="Greenberg A.J."/>
            <person name="Griffiths-Jones S."/>
            <person name="Gross S."/>
            <person name="Guigo R."/>
            <person name="Gustafson E.A."/>
            <person name="Haerty W."/>
            <person name="Hahn M.W."/>
            <person name="Halligan D.L."/>
            <person name="Halpern A.L."/>
            <person name="Halter G.M."/>
            <person name="Han M.V."/>
            <person name="Heger A."/>
            <person name="Hillier L."/>
            <person name="Hinrichs A.S."/>
            <person name="Holmes I."/>
            <person name="Hoskins R.A."/>
            <person name="Hubisz M.J."/>
            <person name="Hultmark D."/>
            <person name="Huntley M.A."/>
            <person name="Jaffe D.B."/>
            <person name="Jagadeeshan S."/>
            <person name="Jeck W.R."/>
            <person name="Johnson J."/>
            <person name="Jones C.D."/>
            <person name="Jordan W.C."/>
            <person name="Karpen G.H."/>
            <person name="Kataoka E."/>
            <person name="Keightley P.D."/>
            <person name="Kheradpour P."/>
            <person name="Kirkness E.F."/>
            <person name="Koerich L.B."/>
            <person name="Kristiansen K."/>
            <person name="Kudrna D."/>
            <person name="Kulathinal R.J."/>
            <person name="Kumar S."/>
            <person name="Kwok R."/>
            <person name="Lander E."/>
            <person name="Langley C.H."/>
            <person name="Lapoint R."/>
            <person name="Lazzaro B.P."/>
            <person name="Lee S.J."/>
            <person name="Levesque L."/>
            <person name="Li R."/>
            <person name="Lin C.F."/>
            <person name="Lin M.F."/>
            <person name="Lindblad-Toh K."/>
            <person name="Llopart A."/>
            <person name="Long M."/>
            <person name="Low L."/>
            <person name="Lozovsky E."/>
            <person name="Lu J."/>
            <person name="Luo M."/>
            <person name="Machado C.A."/>
            <person name="Makalowski W."/>
            <person name="Marzo M."/>
            <person name="Matsuda M."/>
            <person name="Matzkin L."/>
            <person name="McAllister B."/>
            <person name="McBride C.S."/>
            <person name="McKernan B."/>
            <person name="McKernan K."/>
            <person name="Mendez-Lago M."/>
            <person name="Minx P."/>
            <person name="Mollenhauer M.U."/>
            <person name="Montooth K."/>
            <person name="Mount S.M."/>
            <person name="Mu X."/>
            <person name="Myers E."/>
            <person name="Negre B."/>
            <person name="Newfeld S."/>
            <person name="Nielsen R."/>
            <person name="Noor M.A."/>
            <person name="O'Grady P."/>
            <person name="Pachter L."/>
            <person name="Papaceit M."/>
            <person name="Parisi M.J."/>
            <person name="Parisi M."/>
            <person name="Parts L."/>
            <person name="Pedersen J.S."/>
            <person name="Pesole G."/>
            <person name="Phillippy A.M."/>
            <person name="Ponting C.P."/>
            <person name="Pop M."/>
            <person name="Porcelli D."/>
            <person name="Powell J.R."/>
            <person name="Prohaska S."/>
            <person name="Pruitt K."/>
            <person name="Puig M."/>
            <person name="Quesneville H."/>
            <person name="Ram K.R."/>
            <person name="Rand D."/>
            <person name="Rasmussen M.D."/>
            <person name="Reed L.K."/>
            <person name="Reenan R."/>
            <person name="Reily A."/>
            <person name="Remington K.A."/>
            <person name="Rieger T.T."/>
            <person name="Ritchie M.G."/>
            <person name="Robin C."/>
            <person name="Rogers Y.H."/>
            <person name="Rohde C."/>
            <person name="Rozas J."/>
            <person name="Rubenfield M.J."/>
            <person name="Ruiz A."/>
            <person name="Russo S."/>
            <person name="Salzberg S.L."/>
            <person name="Sanchez-Gracia A."/>
            <person name="Saranga D.J."/>
            <person name="Sato H."/>
            <person name="Schaeffer S.W."/>
            <person name="Schatz M.C."/>
            <person name="Schlenke T."/>
            <person name="Schwartz R."/>
            <person name="Segarra C."/>
            <person name="Singh R.S."/>
            <person name="Sirot L."/>
            <person name="Sirota M."/>
            <person name="Sisneros N.B."/>
            <person name="Smith C.D."/>
            <person name="Smith T.F."/>
            <person name="Spieth J."/>
            <person name="Stage D.E."/>
            <person name="Stark A."/>
            <person name="Stephan W."/>
            <person name="Strausberg R.L."/>
            <person name="Strempel S."/>
            <person name="Sturgill D."/>
            <person name="Sutton G."/>
            <person name="Sutton G.G."/>
            <person name="Tao W."/>
            <person name="Teichmann S."/>
            <person name="Tobari Y.N."/>
            <person name="Tomimura Y."/>
            <person name="Tsolas J.M."/>
            <person name="Valente V.L."/>
            <person name="Venter E."/>
            <person name="Venter J.C."/>
            <person name="Vicario S."/>
            <person name="Vieira F.G."/>
            <person name="Vilella A.J."/>
            <person name="Villasante A."/>
            <person name="Walenz B."/>
            <person name="Wang J."/>
            <person name="Wasserman M."/>
            <person name="Watts T."/>
            <person name="Wilson D."/>
            <person name="Wilson R.K."/>
            <person name="Wing R.A."/>
            <person name="Wolfner M.F."/>
            <person name="Wong A."/>
            <person name="Wong G.K."/>
            <person name="Wu C.I."/>
            <person name="Wu G."/>
            <person name="Yamamoto D."/>
            <person name="Yang H.P."/>
            <person name="Yang S.P."/>
            <person name="Yorke J.A."/>
            <person name="Yoshida K."/>
            <person name="Zdobnov E."/>
            <person name="Zhang P."/>
            <person name="Zhang Y."/>
            <person name="Zimin A.V."/>
            <person name="Baldwin J."/>
            <person name="Abdouelleil A."/>
            <person name="Abdulkadir J."/>
            <person name="Abebe A."/>
            <person name="Abera B."/>
            <person name="Abreu J."/>
            <person name="Acer S.C."/>
            <person name="Aftuck L."/>
            <person name="Alexander A."/>
            <person name="An P."/>
            <person name="Anderson E."/>
            <person name="Anderson S."/>
            <person name="Arachi H."/>
            <person name="Azer M."/>
            <person name="Bachantsang P."/>
            <person name="Barry A."/>
            <person name="Bayul T."/>
            <person name="Berlin A."/>
            <person name="Bessette D."/>
            <person name="Bloom T."/>
            <person name="Blye J."/>
            <person name="Boguslavskiy L."/>
            <person name="Bonnet C."/>
            <person name="Boukhgalter B."/>
            <person name="Bourzgui I."/>
            <person name="Brown A."/>
            <person name="Cahill P."/>
            <person name="Channer S."/>
            <person name="Cheshatsang Y."/>
            <person name="Chuda L."/>
            <person name="Citroen M."/>
            <person name="Collymore A."/>
            <person name="Cooke P."/>
            <person name="Costello M."/>
            <person name="D'Aco K."/>
            <person name="Daza R."/>
            <person name="De Haan G."/>
            <person name="DeGray S."/>
            <person name="DeMaso C."/>
            <person name="Dhargay N."/>
            <person name="Dooley K."/>
            <person name="Dooley E."/>
            <person name="Doricent M."/>
            <person name="Dorje P."/>
            <person name="Dorjee K."/>
            <person name="Dupes A."/>
            <person name="Elong R."/>
            <person name="Falk J."/>
            <person name="Farina A."/>
            <person name="Faro S."/>
            <person name="Ferguson D."/>
            <person name="Fisher S."/>
            <person name="Foley C.D."/>
            <person name="Franke A."/>
            <person name="Friedrich D."/>
            <person name="Gadbois L."/>
            <person name="Gearin G."/>
            <person name="Gearin C.R."/>
            <person name="Giannoukos G."/>
            <person name="Goode T."/>
            <person name="Graham J."/>
            <person name="Grandbois E."/>
            <person name="Grewal S."/>
            <person name="Gyaltsen K."/>
            <person name="Hafez N."/>
            <person name="Hagos B."/>
            <person name="Hall J."/>
            <person name="Henson C."/>
            <person name="Hollinger A."/>
            <person name="Honan T."/>
            <person name="Huard M.D."/>
            <person name="Hughes L."/>
            <person name="Hurhula B."/>
            <person name="Husby M.E."/>
            <person name="Kamat A."/>
            <person name="Kanga B."/>
            <person name="Kashin S."/>
            <person name="Khazanovich D."/>
            <person name="Kisner P."/>
            <person name="Lance K."/>
            <person name="Lara M."/>
            <person name="Lee W."/>
            <person name="Lennon N."/>
            <person name="Letendre F."/>
            <person name="LeVine R."/>
            <person name="Lipovsky A."/>
            <person name="Liu X."/>
            <person name="Liu J."/>
            <person name="Liu S."/>
            <person name="Lokyitsang T."/>
            <person name="Lokyitsang Y."/>
            <person name="Lubonja R."/>
            <person name="Lui A."/>
            <person name="MacDonald P."/>
            <person name="Magnisalis V."/>
            <person name="Maru K."/>
            <person name="Matthews C."/>
            <person name="McCusker W."/>
            <person name="McDonough S."/>
            <person name="Mehta T."/>
            <person name="Meldrim J."/>
            <person name="Meneus L."/>
            <person name="Mihai O."/>
            <person name="Mihalev A."/>
            <person name="Mihova T."/>
            <person name="Mittelman R."/>
            <person name="Mlenga V."/>
            <person name="Montmayeur A."/>
            <person name="Mulrain L."/>
            <person name="Navidi A."/>
            <person name="Naylor J."/>
            <person name="Negash T."/>
            <person name="Nguyen T."/>
            <person name="Nguyen N."/>
            <person name="Nicol R."/>
            <person name="Norbu C."/>
            <person name="Norbu N."/>
            <person name="Novod N."/>
            <person name="O'Neill B."/>
            <person name="Osman S."/>
            <person name="Markiewicz E."/>
            <person name="Oyono O.L."/>
            <person name="Patti C."/>
            <person name="Phunkhang P."/>
            <person name="Pierre F."/>
            <person name="Priest M."/>
            <person name="Raghuraman S."/>
            <person name="Rege F."/>
            <person name="Reyes R."/>
            <person name="Rise C."/>
            <person name="Rogov P."/>
            <person name="Ross K."/>
            <person name="Ryan E."/>
            <person name="Settipalli S."/>
            <person name="Shea T."/>
            <person name="Sherpa N."/>
            <person name="Shi L."/>
            <person name="Shih D."/>
            <person name="Sparrow T."/>
            <person name="Spaulding J."/>
            <person name="Stalker J."/>
            <person name="Stange-Thomann N."/>
            <person name="Stavropoulos S."/>
            <person name="Stone C."/>
            <person name="Strader C."/>
            <person name="Tesfaye S."/>
            <person name="Thomson T."/>
            <person name="Thoulutsang Y."/>
            <person name="Thoulutsang D."/>
            <person name="Topham K."/>
            <person name="Topping I."/>
            <person name="Tsamla T."/>
            <person name="Vassiliev H."/>
            <person name="Vo A."/>
            <person name="Wangchuk T."/>
            <person name="Wangdi T."/>
            <person name="Weiand M."/>
            <person name="Wilkinson J."/>
            <person name="Wilson A."/>
            <person name="Yadav S."/>
            <person name="Young G."/>
            <person name="Yu Q."/>
            <person name="Zembek L."/>
            <person name="Zhong D."/>
            <person name="Zimmer A."/>
            <person name="Zwirko Z."/>
            <person name="Jaffe D.B."/>
            <person name="Alvarez P."/>
            <person name="Brockman W."/>
            <person name="Butler J."/>
            <person name="Chin C."/>
            <person name="Gnerre S."/>
            <person name="Grabherr M."/>
            <person name="Kleber M."/>
            <person name="Mauceli E."/>
            <person name="MacCallum I."/>
        </authorList>
    </citation>
    <scope>NUCLEOTIDE SEQUENCE [LARGE SCALE GENOMIC DNA]</scope>
    <source>
        <strain evidence="2">Tucson 15287-2541.00</strain>
    </source>
</reference>
<dbReference type="EMBL" id="CH916372">
    <property type="protein sequence ID" value="EDV98819.1"/>
    <property type="molecule type" value="Genomic_DNA"/>
</dbReference>
<proteinExistence type="predicted"/>
<evidence type="ECO:0000313" key="1">
    <source>
        <dbReference type="EMBL" id="EDV98819.1"/>
    </source>
</evidence>
<sequence length="80" mass="9152">MLVASRDANASEMAMQMLMLMQMEWKLKVELELELKLKLELELELDMANGQWGSVYENHKHSPTAANDNGATNMHFNKIS</sequence>
<name>B4JPI9_DROGR</name>
<dbReference type="HOGENOM" id="CLU_2592272_0_0_1"/>
<keyword evidence="2" id="KW-1185">Reference proteome</keyword>
<accession>B4JPI9</accession>
<dbReference type="Proteomes" id="UP000001070">
    <property type="component" value="Unassembled WGS sequence"/>
</dbReference>
<protein>
    <submittedName>
        <fullName evidence="1">GH13528</fullName>
    </submittedName>
</protein>
<evidence type="ECO:0000313" key="2">
    <source>
        <dbReference type="Proteomes" id="UP000001070"/>
    </source>
</evidence>